<reference evidence="1" key="1">
    <citation type="submission" date="2020-09" db="EMBL/GenBank/DDBJ databases">
        <title>Bacillus faecalis sp. nov., a moderately halophilic bacterium isolated from cow faeces.</title>
        <authorList>
            <person name="Jiang L."/>
            <person name="Lee J."/>
        </authorList>
    </citation>
    <scope>NUCLEOTIDE SEQUENCE</scope>
    <source>
        <strain evidence="1">AGMB 02131</strain>
    </source>
</reference>
<keyword evidence="2" id="KW-1185">Reference proteome</keyword>
<dbReference type="Proteomes" id="UP000602076">
    <property type="component" value="Unassembled WGS sequence"/>
</dbReference>
<protein>
    <submittedName>
        <fullName evidence="1">EcsC family protein</fullName>
    </submittedName>
</protein>
<evidence type="ECO:0000313" key="2">
    <source>
        <dbReference type="Proteomes" id="UP000602076"/>
    </source>
</evidence>
<evidence type="ECO:0000313" key="1">
    <source>
        <dbReference type="EMBL" id="MBD3108692.1"/>
    </source>
</evidence>
<dbReference type="RefSeq" id="WP_190998230.1">
    <property type="nucleotide sequence ID" value="NZ_JACXSI010000022.1"/>
</dbReference>
<dbReference type="Pfam" id="PF12787">
    <property type="entry name" value="EcsC"/>
    <property type="match status" value="1"/>
</dbReference>
<dbReference type="AlphaFoldDB" id="A0A927CVR5"/>
<organism evidence="1 2">
    <name type="scientific">Peribacillus faecalis</name>
    <dbReference type="NCBI Taxonomy" id="2772559"/>
    <lineage>
        <taxon>Bacteria</taxon>
        <taxon>Bacillati</taxon>
        <taxon>Bacillota</taxon>
        <taxon>Bacilli</taxon>
        <taxon>Bacillales</taxon>
        <taxon>Bacillaceae</taxon>
        <taxon>Peribacillus</taxon>
    </lineage>
</organism>
<proteinExistence type="predicted"/>
<comment type="caution">
    <text evidence="1">The sequence shown here is derived from an EMBL/GenBank/DDBJ whole genome shotgun (WGS) entry which is preliminary data.</text>
</comment>
<sequence>MKKAKEQSLTEQTIMKALEWSYDKAINGGIPGTDTALELAINYQKKGGTPEEQAKRLVNWQMSKSATSGFVTGLGGIITLPVAVPANIASVLFIQTRMAAAIAYIGGHDVKDDEVKTFVYACLAGNEAKDILKNVGIQLGKKLAVSTIKRIPGTVITKINQKVGFRLLTKFGQKGVINLGKAVPLLGGVIGGTTDAVGTKIIGKVAIDLFIGKDGFATAYNNRNSKDADPIIIDME</sequence>
<dbReference type="EMBL" id="JACXSI010000022">
    <property type="protein sequence ID" value="MBD3108692.1"/>
    <property type="molecule type" value="Genomic_DNA"/>
</dbReference>
<gene>
    <name evidence="1" type="ORF">IEO70_09965</name>
</gene>
<accession>A0A927CVR5</accession>
<name>A0A927CVR5_9BACI</name>
<dbReference type="InterPro" id="IPR024787">
    <property type="entry name" value="EcsC"/>
</dbReference>